<dbReference type="PANTHER" id="PTHR22702:SF1">
    <property type="entry name" value="PROTEASE-ASSOCIATED DOMAIN-CONTAINING PROTEIN 1"/>
    <property type="match status" value="1"/>
</dbReference>
<organism evidence="5 6">
    <name type="scientific">Biomphalaria pfeifferi</name>
    <name type="common">Bloodfluke planorb</name>
    <name type="synonym">Freshwater snail</name>
    <dbReference type="NCBI Taxonomy" id="112525"/>
    <lineage>
        <taxon>Eukaryota</taxon>
        <taxon>Metazoa</taxon>
        <taxon>Spiralia</taxon>
        <taxon>Lophotrochozoa</taxon>
        <taxon>Mollusca</taxon>
        <taxon>Gastropoda</taxon>
        <taxon>Heterobranchia</taxon>
        <taxon>Euthyneura</taxon>
        <taxon>Panpulmonata</taxon>
        <taxon>Hygrophila</taxon>
        <taxon>Lymnaeoidea</taxon>
        <taxon>Planorbidae</taxon>
        <taxon>Biomphalaria</taxon>
    </lineage>
</organism>
<keyword evidence="3" id="KW-1133">Transmembrane helix</keyword>
<evidence type="ECO:0000313" key="5">
    <source>
        <dbReference type="EMBL" id="KAK0046594.1"/>
    </source>
</evidence>
<feature type="transmembrane region" description="Helical" evidence="3">
    <location>
        <begin position="29"/>
        <end position="53"/>
    </location>
</feature>
<evidence type="ECO:0000259" key="4">
    <source>
        <dbReference type="Pfam" id="PF02225"/>
    </source>
</evidence>
<dbReference type="AlphaFoldDB" id="A0AAD8F1H5"/>
<reference evidence="5" key="1">
    <citation type="journal article" date="2023" name="PLoS Negl. Trop. Dis.">
        <title>A genome sequence for Biomphalaria pfeifferi, the major vector snail for the human-infecting parasite Schistosoma mansoni.</title>
        <authorList>
            <person name="Bu L."/>
            <person name="Lu L."/>
            <person name="Laidemitt M.R."/>
            <person name="Zhang S.M."/>
            <person name="Mutuku M."/>
            <person name="Mkoji G."/>
            <person name="Steinauer M."/>
            <person name="Loker E.S."/>
        </authorList>
    </citation>
    <scope>NUCLEOTIDE SEQUENCE</scope>
    <source>
        <strain evidence="5">KasaAsao</strain>
    </source>
</reference>
<evidence type="ECO:0000256" key="3">
    <source>
        <dbReference type="SAM" id="Phobius"/>
    </source>
</evidence>
<keyword evidence="2" id="KW-0325">Glycoprotein</keyword>
<proteinExistence type="predicted"/>
<evidence type="ECO:0000313" key="6">
    <source>
        <dbReference type="Proteomes" id="UP001233172"/>
    </source>
</evidence>
<dbReference type="Gene3D" id="3.50.30.30">
    <property type="match status" value="1"/>
</dbReference>
<protein>
    <submittedName>
        <fullName evidence="5">PRADC1-like protein</fullName>
    </submittedName>
</protein>
<dbReference type="SUPFAM" id="SSF52025">
    <property type="entry name" value="PA domain"/>
    <property type="match status" value="1"/>
</dbReference>
<keyword evidence="3" id="KW-0472">Membrane</keyword>
<feature type="domain" description="PA" evidence="4">
    <location>
        <begin position="106"/>
        <end position="191"/>
    </location>
</feature>
<sequence length="228" mass="25736">MITSHRSRSLLASSGLYYLRCANQKLGRLLTLVFYAILYLFTCRIALVISASVSAEEIATAPNYYVVFEESVYFEITWPESLMYTFKLKQAKDFGTVFDKLHEDVELILADPEDACQDLLNKIHGAVVLIRRGECSFLAKSKTAEKAGALAAIIFDNDENNDNSMIEMIDDETHRIVHIPAYFLLGKDGAMITQQLSMLQTDRALINIPINLTGKPHTAARRPPWTIW</sequence>
<reference evidence="5" key="2">
    <citation type="submission" date="2023-04" db="EMBL/GenBank/DDBJ databases">
        <authorList>
            <person name="Bu L."/>
            <person name="Lu L."/>
            <person name="Laidemitt M.R."/>
            <person name="Zhang S.M."/>
            <person name="Mutuku M."/>
            <person name="Mkoji G."/>
            <person name="Steinauer M."/>
            <person name="Loker E.S."/>
        </authorList>
    </citation>
    <scope>NUCLEOTIDE SEQUENCE</scope>
    <source>
        <strain evidence="5">KasaAsao</strain>
        <tissue evidence="5">Whole Snail</tissue>
    </source>
</reference>
<dbReference type="Proteomes" id="UP001233172">
    <property type="component" value="Unassembled WGS sequence"/>
</dbReference>
<keyword evidence="6" id="KW-1185">Reference proteome</keyword>
<dbReference type="EMBL" id="JASAOG010000163">
    <property type="protein sequence ID" value="KAK0046594.1"/>
    <property type="molecule type" value="Genomic_DNA"/>
</dbReference>
<dbReference type="InterPro" id="IPR003137">
    <property type="entry name" value="PA_domain"/>
</dbReference>
<comment type="caution">
    <text evidence="5">The sequence shown here is derived from an EMBL/GenBank/DDBJ whole genome shotgun (WGS) entry which is preliminary data.</text>
</comment>
<evidence type="ECO:0000256" key="1">
    <source>
        <dbReference type="ARBA" id="ARBA00022729"/>
    </source>
</evidence>
<dbReference type="Pfam" id="PF02225">
    <property type="entry name" value="PA"/>
    <property type="match status" value="1"/>
</dbReference>
<dbReference type="PANTHER" id="PTHR22702">
    <property type="entry name" value="PROTEASE-ASSOCIATED DOMAIN-CONTAINING PROTEIN"/>
    <property type="match status" value="1"/>
</dbReference>
<keyword evidence="1" id="KW-0732">Signal</keyword>
<gene>
    <name evidence="5" type="ORF">Bpfe_023989</name>
</gene>
<dbReference type="InterPro" id="IPR046450">
    <property type="entry name" value="PA_dom_sf"/>
</dbReference>
<name>A0AAD8F1H5_BIOPF</name>
<evidence type="ECO:0000256" key="2">
    <source>
        <dbReference type="ARBA" id="ARBA00023180"/>
    </source>
</evidence>
<keyword evidence="3" id="KW-0812">Transmembrane</keyword>
<accession>A0AAD8F1H5</accession>